<dbReference type="EMBL" id="JACHXA010000005">
    <property type="protein sequence ID" value="MBB3065804.1"/>
    <property type="molecule type" value="Genomic_DNA"/>
</dbReference>
<dbReference type="GO" id="GO:0020037">
    <property type="term" value="F:heme binding"/>
    <property type="evidence" value="ECO:0007669"/>
    <property type="project" value="InterPro"/>
</dbReference>
<evidence type="ECO:0000256" key="3">
    <source>
        <dbReference type="ARBA" id="ARBA00022723"/>
    </source>
</evidence>
<comment type="caution">
    <text evidence="9">The sequence shown here is derived from an EMBL/GenBank/DDBJ whole genome shotgun (WGS) entry which is preliminary data.</text>
</comment>
<name>A0A839SVS7_9PROT</name>
<dbReference type="InterPro" id="IPR002327">
    <property type="entry name" value="Cyt_c_1A/1B"/>
</dbReference>
<proteinExistence type="predicted"/>
<keyword evidence="2 6" id="KW-0349">Heme</keyword>
<keyword evidence="3 6" id="KW-0479">Metal-binding</keyword>
<dbReference type="PROSITE" id="PS51007">
    <property type="entry name" value="CYTC"/>
    <property type="match status" value="1"/>
</dbReference>
<dbReference type="RefSeq" id="WP_183416626.1">
    <property type="nucleotide sequence ID" value="NZ_JACHXA010000005.1"/>
</dbReference>
<evidence type="ECO:0000313" key="9">
    <source>
        <dbReference type="EMBL" id="MBB3065804.1"/>
    </source>
</evidence>
<dbReference type="PRINTS" id="PR00604">
    <property type="entry name" value="CYTCHRMECIAB"/>
</dbReference>
<organism evidence="9 10">
    <name type="scientific">Limibacillus halophilus</name>
    <dbReference type="NCBI Taxonomy" id="1579333"/>
    <lineage>
        <taxon>Bacteria</taxon>
        <taxon>Pseudomonadati</taxon>
        <taxon>Pseudomonadota</taxon>
        <taxon>Alphaproteobacteria</taxon>
        <taxon>Rhodospirillales</taxon>
        <taxon>Rhodovibrionaceae</taxon>
        <taxon>Limibacillus</taxon>
    </lineage>
</organism>
<dbReference type="InterPro" id="IPR009056">
    <property type="entry name" value="Cyt_c-like_dom"/>
</dbReference>
<dbReference type="Gene3D" id="1.10.760.10">
    <property type="entry name" value="Cytochrome c-like domain"/>
    <property type="match status" value="1"/>
</dbReference>
<feature type="chain" id="PRO_5032670011" evidence="7">
    <location>
        <begin position="26"/>
        <end position="126"/>
    </location>
</feature>
<dbReference type="AlphaFoldDB" id="A0A839SVS7"/>
<dbReference type="Proteomes" id="UP000581135">
    <property type="component" value="Unassembled WGS sequence"/>
</dbReference>
<keyword evidence="1" id="KW-0813">Transport</keyword>
<feature type="signal peptide" evidence="7">
    <location>
        <begin position="1"/>
        <end position="25"/>
    </location>
</feature>
<evidence type="ECO:0000256" key="1">
    <source>
        <dbReference type="ARBA" id="ARBA00022448"/>
    </source>
</evidence>
<keyword evidence="4" id="KW-0249">Electron transport</keyword>
<evidence type="ECO:0000256" key="2">
    <source>
        <dbReference type="ARBA" id="ARBA00022617"/>
    </source>
</evidence>
<dbReference type="InterPro" id="IPR036909">
    <property type="entry name" value="Cyt_c-like_dom_sf"/>
</dbReference>
<dbReference type="GO" id="GO:0009055">
    <property type="term" value="F:electron transfer activity"/>
    <property type="evidence" value="ECO:0007669"/>
    <property type="project" value="InterPro"/>
</dbReference>
<dbReference type="PANTHER" id="PTHR11961">
    <property type="entry name" value="CYTOCHROME C"/>
    <property type="match status" value="1"/>
</dbReference>
<evidence type="ECO:0000256" key="4">
    <source>
        <dbReference type="ARBA" id="ARBA00022982"/>
    </source>
</evidence>
<accession>A0A839SVS7</accession>
<dbReference type="Pfam" id="PF00034">
    <property type="entry name" value="Cytochrom_C"/>
    <property type="match status" value="1"/>
</dbReference>
<gene>
    <name evidence="9" type="ORF">FHR98_002100</name>
</gene>
<sequence>MSGQGLALAAVMLVGTAFLPISAGAAGDAATGEKLFKRNCAACHTTDAGKHRVGPSLAGVAGRTAGTADGYRYSSAMAGYGVVWDAATLDTYLADPRGTVPGTKMTFRGLKERQDRENVITYLETQ</sequence>
<keyword evidence="7" id="KW-0732">Signal</keyword>
<evidence type="ECO:0000313" key="10">
    <source>
        <dbReference type="Proteomes" id="UP000581135"/>
    </source>
</evidence>
<keyword evidence="5 6" id="KW-0408">Iron</keyword>
<evidence type="ECO:0000256" key="5">
    <source>
        <dbReference type="ARBA" id="ARBA00023004"/>
    </source>
</evidence>
<keyword evidence="10" id="KW-1185">Reference proteome</keyword>
<evidence type="ECO:0000256" key="6">
    <source>
        <dbReference type="PROSITE-ProRule" id="PRU00433"/>
    </source>
</evidence>
<feature type="domain" description="Cytochrome c" evidence="8">
    <location>
        <begin position="27"/>
        <end position="126"/>
    </location>
</feature>
<dbReference type="GO" id="GO:0046872">
    <property type="term" value="F:metal ion binding"/>
    <property type="evidence" value="ECO:0007669"/>
    <property type="project" value="UniProtKB-KW"/>
</dbReference>
<protein>
    <submittedName>
        <fullName evidence="9">Cytochrome c</fullName>
    </submittedName>
</protein>
<dbReference type="SUPFAM" id="SSF46626">
    <property type="entry name" value="Cytochrome c"/>
    <property type="match status" value="1"/>
</dbReference>
<evidence type="ECO:0000259" key="8">
    <source>
        <dbReference type="PROSITE" id="PS51007"/>
    </source>
</evidence>
<evidence type="ECO:0000256" key="7">
    <source>
        <dbReference type="SAM" id="SignalP"/>
    </source>
</evidence>
<reference evidence="9 10" key="1">
    <citation type="submission" date="2020-08" db="EMBL/GenBank/DDBJ databases">
        <title>Genomic Encyclopedia of Type Strains, Phase III (KMG-III): the genomes of soil and plant-associated and newly described type strains.</title>
        <authorList>
            <person name="Whitman W."/>
        </authorList>
    </citation>
    <scope>NUCLEOTIDE SEQUENCE [LARGE SCALE GENOMIC DNA]</scope>
    <source>
        <strain evidence="9 10">CECT 8803</strain>
    </source>
</reference>